<evidence type="ECO:0000313" key="1">
    <source>
        <dbReference type="EMBL" id="RKO70366.1"/>
    </source>
</evidence>
<dbReference type="Proteomes" id="UP000282423">
    <property type="component" value="Unassembled WGS sequence"/>
</dbReference>
<organism evidence="1 2">
    <name type="scientific">Sphingobacterium puteale</name>
    <dbReference type="NCBI Taxonomy" id="2420510"/>
    <lineage>
        <taxon>Bacteria</taxon>
        <taxon>Pseudomonadati</taxon>
        <taxon>Bacteroidota</taxon>
        <taxon>Sphingobacteriia</taxon>
        <taxon>Sphingobacteriales</taxon>
        <taxon>Sphingobacteriaceae</taxon>
        <taxon>Sphingobacterium</taxon>
    </lineage>
</organism>
<dbReference type="AlphaFoldDB" id="A0A420VVH5"/>
<accession>A0A420VVH5</accession>
<keyword evidence="2" id="KW-1185">Reference proteome</keyword>
<dbReference type="EMBL" id="RBWS01000013">
    <property type="protein sequence ID" value="RKO70366.1"/>
    <property type="molecule type" value="Genomic_DNA"/>
</dbReference>
<name>A0A420VVH5_9SPHI</name>
<protein>
    <submittedName>
        <fullName evidence="1">Uncharacterized protein</fullName>
    </submittedName>
</protein>
<evidence type="ECO:0000313" key="2">
    <source>
        <dbReference type="Proteomes" id="UP000282423"/>
    </source>
</evidence>
<sequence>MPSKKQAKSDQSQYPVHRSAGFFILGVCAAKELKHVEGSRYPSSGFCKKVDLKVLKGVLNNFYKLIVQNVPALMYF</sequence>
<reference evidence="1 2" key="1">
    <citation type="submission" date="2018-10" db="EMBL/GenBank/DDBJ databases">
        <title>Sphingobacterium sp. M05W1-28.</title>
        <authorList>
            <person name="Cai H."/>
        </authorList>
    </citation>
    <scope>NUCLEOTIDE SEQUENCE [LARGE SCALE GENOMIC DNA]</scope>
    <source>
        <strain evidence="1 2">M05W1-28</strain>
    </source>
</reference>
<gene>
    <name evidence="1" type="ORF">D7322_17860</name>
</gene>
<comment type="caution">
    <text evidence="1">The sequence shown here is derived from an EMBL/GenBank/DDBJ whole genome shotgun (WGS) entry which is preliminary data.</text>
</comment>
<proteinExistence type="predicted"/>